<dbReference type="PANTHER" id="PTHR11066:SF34">
    <property type="entry name" value="ACYL-COENZYME A THIOESTERASE 8"/>
    <property type="match status" value="1"/>
</dbReference>
<dbReference type="InterPro" id="IPR049449">
    <property type="entry name" value="TesB_ACOT8-like_N"/>
</dbReference>
<evidence type="ECO:0000313" key="6">
    <source>
        <dbReference type="EMBL" id="KAL1897453.1"/>
    </source>
</evidence>
<dbReference type="CDD" id="cd03444">
    <property type="entry name" value="Thioesterase_II_repeat1"/>
    <property type="match status" value="1"/>
</dbReference>
<dbReference type="EMBL" id="JAWCUI010000019">
    <property type="protein sequence ID" value="KAL1897453.1"/>
    <property type="molecule type" value="Genomic_DNA"/>
</dbReference>
<dbReference type="EC" id="3.1.2.2" evidence="6"/>
<dbReference type="InterPro" id="IPR029069">
    <property type="entry name" value="HotDog_dom_sf"/>
</dbReference>
<sequence>MGRRQLLTERMLAFEPAPEEGPNVYRNRLPLWQPIWARGLYGGAVIAQSLAVVQAAVPKGFIVHSMHCHFIRPAVNAKPIFYHVNKVREGKSVGVWSVDARQSGNVVFSATVSFARNTAATKAKKQLQHQSAPPSDVWAEGPPTEPEGPTDDKQTSATSQTDSGSLMESVRLPRKDYEASPATTRLFQWSRIRTVQDDSSNNNTSPSDGGVVAHLAALAYISDAYFIGTTSRVHRAERFLGGSSVEEIKRSVDASTPLGKQTLLAFQKLAEEEREDNAHGSSPGTVGMMVTLSHSIFFHNATEVRADEWLLVEAESPWAGEERGLVLQRVWTASGVLIATCIQEGVVRLQQDETQFKSKF</sequence>
<dbReference type="SUPFAM" id="SSF54637">
    <property type="entry name" value="Thioesterase/thiol ester dehydrase-isomerase"/>
    <property type="match status" value="2"/>
</dbReference>
<feature type="domain" description="Acyl-CoA thioesterase-like N-terminal HotDog" evidence="4">
    <location>
        <begin position="36"/>
        <end position="115"/>
    </location>
</feature>
<evidence type="ECO:0000313" key="7">
    <source>
        <dbReference type="Proteomes" id="UP001583186"/>
    </source>
</evidence>
<dbReference type="Gene3D" id="2.40.160.210">
    <property type="entry name" value="Acyl-CoA thioesterase, double hotdog domain"/>
    <property type="match status" value="1"/>
</dbReference>
<dbReference type="InterPro" id="IPR049450">
    <property type="entry name" value="ACOT8-like_C"/>
</dbReference>
<evidence type="ECO:0000259" key="4">
    <source>
        <dbReference type="Pfam" id="PF13622"/>
    </source>
</evidence>
<dbReference type="Proteomes" id="UP001583186">
    <property type="component" value="Unassembled WGS sequence"/>
</dbReference>
<dbReference type="InterPro" id="IPR003703">
    <property type="entry name" value="Acyl_CoA_thio"/>
</dbReference>
<accession>A0ABR3ZA36</accession>
<dbReference type="Pfam" id="PF13622">
    <property type="entry name" value="4HBT_3"/>
    <property type="match status" value="1"/>
</dbReference>
<comment type="caution">
    <text evidence="6">The sequence shown here is derived from an EMBL/GenBank/DDBJ whole genome shotgun (WGS) entry which is preliminary data.</text>
</comment>
<feature type="compositionally biased region" description="Polar residues" evidence="3">
    <location>
        <begin position="155"/>
        <end position="166"/>
    </location>
</feature>
<evidence type="ECO:0000259" key="5">
    <source>
        <dbReference type="Pfam" id="PF20789"/>
    </source>
</evidence>
<organism evidence="6 7">
    <name type="scientific">Sporothrix stenoceras</name>
    <dbReference type="NCBI Taxonomy" id="5173"/>
    <lineage>
        <taxon>Eukaryota</taxon>
        <taxon>Fungi</taxon>
        <taxon>Dikarya</taxon>
        <taxon>Ascomycota</taxon>
        <taxon>Pezizomycotina</taxon>
        <taxon>Sordariomycetes</taxon>
        <taxon>Sordariomycetidae</taxon>
        <taxon>Ophiostomatales</taxon>
        <taxon>Ophiostomataceae</taxon>
        <taxon>Sporothrix</taxon>
    </lineage>
</organism>
<comment type="similarity">
    <text evidence="1">Belongs to the C/M/P thioester hydrolase family.</text>
</comment>
<protein>
    <submittedName>
        <fullName evidence="6">Acyl-CoA thioesterase</fullName>
        <ecNumber evidence="6">3.1.2.2</ecNumber>
    </submittedName>
</protein>
<dbReference type="Pfam" id="PF20789">
    <property type="entry name" value="4HBT_3C"/>
    <property type="match status" value="1"/>
</dbReference>
<name>A0ABR3ZA36_9PEZI</name>
<evidence type="ECO:0000256" key="3">
    <source>
        <dbReference type="SAM" id="MobiDB-lite"/>
    </source>
</evidence>
<reference evidence="6 7" key="1">
    <citation type="journal article" date="2024" name="IMA Fungus">
        <title>IMA Genome - F19 : A genome assembly and annotation guide to empower mycologists, including annotated draft genome sequences of Ceratocystis pirilliformis, Diaporthe australafricana, Fusarium ophioides, Paecilomyces lecythidis, and Sporothrix stenoceras.</title>
        <authorList>
            <person name="Aylward J."/>
            <person name="Wilson A.M."/>
            <person name="Visagie C.M."/>
            <person name="Spraker J."/>
            <person name="Barnes I."/>
            <person name="Buitendag C."/>
            <person name="Ceriani C."/>
            <person name="Del Mar Angel L."/>
            <person name="du Plessis D."/>
            <person name="Fuchs T."/>
            <person name="Gasser K."/>
            <person name="Kramer D."/>
            <person name="Li W."/>
            <person name="Munsamy K."/>
            <person name="Piso A."/>
            <person name="Price J.L."/>
            <person name="Sonnekus B."/>
            <person name="Thomas C."/>
            <person name="van der Nest A."/>
            <person name="van Dijk A."/>
            <person name="van Heerden A."/>
            <person name="van Vuuren N."/>
            <person name="Yilmaz N."/>
            <person name="Duong T.A."/>
            <person name="van der Merwe N.A."/>
            <person name="Wingfield M.J."/>
            <person name="Wingfield B.D."/>
        </authorList>
    </citation>
    <scope>NUCLEOTIDE SEQUENCE [LARGE SCALE GENOMIC DNA]</scope>
    <source>
        <strain evidence="6 7">CMW 5346</strain>
    </source>
</reference>
<gene>
    <name evidence="6" type="primary">TES1_1</name>
    <name evidence="6" type="ORF">Sste5346_004191</name>
</gene>
<evidence type="ECO:0000256" key="2">
    <source>
        <dbReference type="ARBA" id="ARBA00022801"/>
    </source>
</evidence>
<keyword evidence="2 6" id="KW-0378">Hydrolase</keyword>
<keyword evidence="7" id="KW-1185">Reference proteome</keyword>
<dbReference type="CDD" id="cd03445">
    <property type="entry name" value="Thioesterase_II_repeat2"/>
    <property type="match status" value="1"/>
</dbReference>
<dbReference type="GO" id="GO:0016787">
    <property type="term" value="F:hydrolase activity"/>
    <property type="evidence" value="ECO:0007669"/>
    <property type="project" value="UniProtKB-KW"/>
</dbReference>
<feature type="domain" description="Acyl-CoA thioesterase-like C-terminal" evidence="5">
    <location>
        <begin position="172"/>
        <end position="347"/>
    </location>
</feature>
<dbReference type="PANTHER" id="PTHR11066">
    <property type="entry name" value="ACYL-COA THIOESTERASE"/>
    <property type="match status" value="1"/>
</dbReference>
<proteinExistence type="inferred from homology"/>
<dbReference type="InterPro" id="IPR042171">
    <property type="entry name" value="Acyl-CoA_hotdog"/>
</dbReference>
<evidence type="ECO:0000256" key="1">
    <source>
        <dbReference type="ARBA" id="ARBA00006538"/>
    </source>
</evidence>
<feature type="region of interest" description="Disordered" evidence="3">
    <location>
        <begin position="123"/>
        <end position="179"/>
    </location>
</feature>